<accession>A0A3G5FGU0</accession>
<dbReference type="SMART" id="SM00850">
    <property type="entry name" value="LytTR"/>
    <property type="match status" value="1"/>
</dbReference>
<proteinExistence type="predicted"/>
<dbReference type="InterPro" id="IPR011006">
    <property type="entry name" value="CheY-like_superfamily"/>
</dbReference>
<organism evidence="8 9">
    <name type="scientific">Tetragenococcus halophilus</name>
    <name type="common">Pediococcus halophilus</name>
    <dbReference type="NCBI Taxonomy" id="51669"/>
    <lineage>
        <taxon>Bacteria</taxon>
        <taxon>Bacillati</taxon>
        <taxon>Bacillota</taxon>
        <taxon>Bacilli</taxon>
        <taxon>Lactobacillales</taxon>
        <taxon>Enterococcaceae</taxon>
        <taxon>Tetragenococcus</taxon>
    </lineage>
</organism>
<dbReference type="RefSeq" id="WP_094243969.1">
    <property type="nucleotide sequence ID" value="NZ_BSYF01000089.1"/>
</dbReference>
<dbReference type="GO" id="GO:0000156">
    <property type="term" value="F:phosphorelay response regulator activity"/>
    <property type="evidence" value="ECO:0007669"/>
    <property type="project" value="InterPro"/>
</dbReference>
<dbReference type="SUPFAM" id="SSF52172">
    <property type="entry name" value="CheY-like"/>
    <property type="match status" value="1"/>
</dbReference>
<protein>
    <submittedName>
        <fullName evidence="8">DNA-binding response regulator</fullName>
    </submittedName>
</protein>
<evidence type="ECO:0000256" key="4">
    <source>
        <dbReference type="ARBA" id="ARBA00037164"/>
    </source>
</evidence>
<dbReference type="AlphaFoldDB" id="A0A3G5FGU0"/>
<sequence length="253" mass="29838">MLKIFVCEDEHYYRTQIVDVIQKYLSMMDYDIRFEFATEQPQKVLDYLSENRTEGLYFLDIDLNTKMNGIELGSSIRELDPRAKIVYITSHAELLYLTFTYKVEAMDFLPKGDLNNLSQKIIDCIEVAHTRYLNTNTPEKKQITVTDGSINQKLNIDDILFFESSHIPHKVTVHLNNRILEYYGNIKDIESLDPNFFRCHQSYVVNLKNIQQVDWKKRLIHMVDDEVCLISTRYKKELAKKNTLIFYIGTTLL</sequence>
<keyword evidence="5" id="KW-0597">Phosphoprotein</keyword>
<comment type="function">
    <text evidence="4">Required for high-level post-exponential phase expression of a series of secreted proteins.</text>
</comment>
<evidence type="ECO:0000259" key="6">
    <source>
        <dbReference type="PROSITE" id="PS50110"/>
    </source>
</evidence>
<dbReference type="InterPro" id="IPR046947">
    <property type="entry name" value="LytR-like"/>
</dbReference>
<feature type="modified residue" description="4-aspartylphosphate" evidence="5">
    <location>
        <position position="60"/>
    </location>
</feature>
<dbReference type="PANTHER" id="PTHR37299:SF3">
    <property type="entry name" value="STAGE 0 SPORULATION PROTEIN A HOMOLOG"/>
    <property type="match status" value="1"/>
</dbReference>
<reference evidence="8 9" key="1">
    <citation type="journal article" date="2012" name="Int. J. Syst. Evol. Microbiol.">
        <title>Characterization of Tetragenococcus strains from sugar thick juice reveals a novel species, Tetragenococcus osmophilus sp. nov., and divides Tetragenococcus halophilus into two subspecies, T. halophilus subsp. halophilus subsp. nov. and T. halophilus subsp. flandriensis subsp. nov.</title>
        <authorList>
            <person name="Juste A."/>
            <person name="Van Trappen S."/>
            <person name="Verreth C."/>
            <person name="Cleenwerck I."/>
            <person name="De Vos P."/>
            <person name="Lievens B."/>
            <person name="Willems K.A."/>
        </authorList>
    </citation>
    <scope>NUCLEOTIDE SEQUENCE [LARGE SCALE GENOMIC DNA]</scope>
    <source>
        <strain evidence="8 9">LMG 26042</strain>
    </source>
</reference>
<evidence type="ECO:0000313" key="9">
    <source>
        <dbReference type="Proteomes" id="UP000280475"/>
    </source>
</evidence>
<dbReference type="SMART" id="SM00448">
    <property type="entry name" value="REC"/>
    <property type="match status" value="1"/>
</dbReference>
<dbReference type="GO" id="GO:0003677">
    <property type="term" value="F:DNA binding"/>
    <property type="evidence" value="ECO:0007669"/>
    <property type="project" value="UniProtKB-KW"/>
</dbReference>
<evidence type="ECO:0000256" key="3">
    <source>
        <dbReference type="ARBA" id="ARBA00023159"/>
    </source>
</evidence>
<keyword evidence="2" id="KW-0902">Two-component regulatory system</keyword>
<dbReference type="PROSITE" id="PS50930">
    <property type="entry name" value="HTH_LYTTR"/>
    <property type="match status" value="1"/>
</dbReference>
<evidence type="ECO:0000259" key="7">
    <source>
        <dbReference type="PROSITE" id="PS50930"/>
    </source>
</evidence>
<gene>
    <name evidence="8" type="ORF">C7H83_03260</name>
</gene>
<dbReference type="Proteomes" id="UP000280475">
    <property type="component" value="Chromosome"/>
</dbReference>
<keyword evidence="3" id="KW-0010">Activator</keyword>
<dbReference type="InterPro" id="IPR001789">
    <property type="entry name" value="Sig_transdc_resp-reg_receiver"/>
</dbReference>
<keyword evidence="1" id="KW-0963">Cytoplasm</keyword>
<evidence type="ECO:0000256" key="5">
    <source>
        <dbReference type="PROSITE-ProRule" id="PRU00169"/>
    </source>
</evidence>
<evidence type="ECO:0000313" key="8">
    <source>
        <dbReference type="EMBL" id="AYW49574.1"/>
    </source>
</evidence>
<name>A0A3G5FGU0_TETHA</name>
<dbReference type="Pfam" id="PF04397">
    <property type="entry name" value="LytTR"/>
    <property type="match status" value="1"/>
</dbReference>
<dbReference type="EMBL" id="CP027768">
    <property type="protein sequence ID" value="AYW49574.1"/>
    <property type="molecule type" value="Genomic_DNA"/>
</dbReference>
<dbReference type="PANTHER" id="PTHR37299">
    <property type="entry name" value="TRANSCRIPTIONAL REGULATOR-RELATED"/>
    <property type="match status" value="1"/>
</dbReference>
<dbReference type="InterPro" id="IPR007492">
    <property type="entry name" value="LytTR_DNA-bd_dom"/>
</dbReference>
<dbReference type="PROSITE" id="PS50110">
    <property type="entry name" value="RESPONSE_REGULATORY"/>
    <property type="match status" value="1"/>
</dbReference>
<dbReference type="Pfam" id="PF00072">
    <property type="entry name" value="Response_reg"/>
    <property type="match status" value="1"/>
</dbReference>
<evidence type="ECO:0000256" key="2">
    <source>
        <dbReference type="ARBA" id="ARBA00023012"/>
    </source>
</evidence>
<dbReference type="Gene3D" id="2.40.50.1020">
    <property type="entry name" value="LytTr DNA-binding domain"/>
    <property type="match status" value="1"/>
</dbReference>
<feature type="domain" description="Response regulatory" evidence="6">
    <location>
        <begin position="3"/>
        <end position="126"/>
    </location>
</feature>
<keyword evidence="8" id="KW-0238">DNA-binding</keyword>
<evidence type="ECO:0000256" key="1">
    <source>
        <dbReference type="ARBA" id="ARBA00022490"/>
    </source>
</evidence>
<dbReference type="Gene3D" id="3.40.50.2300">
    <property type="match status" value="1"/>
</dbReference>
<feature type="domain" description="HTH LytTR-type" evidence="7">
    <location>
        <begin position="143"/>
        <end position="244"/>
    </location>
</feature>